<evidence type="ECO:0000313" key="2">
    <source>
        <dbReference type="EMBL" id="EMB33821.1"/>
    </source>
</evidence>
<dbReference type="CDD" id="cd06257">
    <property type="entry name" value="DnaJ"/>
    <property type="match status" value="1"/>
</dbReference>
<dbReference type="InterPro" id="IPR036869">
    <property type="entry name" value="J_dom_sf"/>
</dbReference>
<organism evidence="2">
    <name type="scientific">Treponema denticola H-22</name>
    <dbReference type="NCBI Taxonomy" id="999432"/>
    <lineage>
        <taxon>Bacteria</taxon>
        <taxon>Pseudomonadati</taxon>
        <taxon>Spirochaetota</taxon>
        <taxon>Spirochaetia</taxon>
        <taxon>Spirochaetales</taxon>
        <taxon>Treponemataceae</taxon>
        <taxon>Treponema</taxon>
    </lineage>
</organism>
<comment type="caution">
    <text evidence="2">The sequence shown here is derived from an EMBL/GenBank/DDBJ whole genome shotgun (WGS) entry which is preliminary data.</text>
</comment>
<dbReference type="HOGENOM" id="CLU_1395771_0_0_12"/>
<dbReference type="PATRIC" id="fig|999432.5.peg.1251"/>
<dbReference type="EMBL" id="AGDV01000010">
    <property type="protein sequence ID" value="EMB33821.1"/>
    <property type="molecule type" value="Genomic_DNA"/>
</dbReference>
<proteinExistence type="predicted"/>
<feature type="domain" description="J" evidence="1">
    <location>
        <begin position="10"/>
        <end position="79"/>
    </location>
</feature>
<evidence type="ECO:0000259" key="1">
    <source>
        <dbReference type="PROSITE" id="PS50076"/>
    </source>
</evidence>
<reference evidence="2" key="1">
    <citation type="submission" date="2012-01" db="EMBL/GenBank/DDBJ databases">
        <title>The Genome Sequence of Treponema denticola H-22.</title>
        <authorList>
            <consortium name="The Broad Institute Genome Sequencing Platform"/>
            <person name="Earl A."/>
            <person name="Ward D."/>
            <person name="Feldgarden M."/>
            <person name="Gevers D."/>
            <person name="Blanton J.M."/>
            <person name="Fenno C.J."/>
            <person name="Baranova O.V."/>
            <person name="Mathney J."/>
            <person name="Dewhirst F.E."/>
            <person name="Izard J."/>
            <person name="Young S.K."/>
            <person name="Zeng Q."/>
            <person name="Gargeya S."/>
            <person name="Fitzgerald M."/>
            <person name="Haas B."/>
            <person name="Abouelleil A."/>
            <person name="Alvarado L."/>
            <person name="Arachchi H.M."/>
            <person name="Berlin A."/>
            <person name="Chapman S.B."/>
            <person name="Gearin G."/>
            <person name="Goldberg J."/>
            <person name="Griggs A."/>
            <person name="Gujja S."/>
            <person name="Hansen M."/>
            <person name="Heiman D."/>
            <person name="Howarth C."/>
            <person name="Larimer J."/>
            <person name="Lui A."/>
            <person name="MacDonald P.J.P."/>
            <person name="McCowen C."/>
            <person name="Montmayeur A."/>
            <person name="Murphy C."/>
            <person name="Neiman D."/>
            <person name="Pearson M."/>
            <person name="Priest M."/>
            <person name="Roberts A."/>
            <person name="Saif S."/>
            <person name="Shea T."/>
            <person name="Sisk P."/>
            <person name="Stolte C."/>
            <person name="Sykes S."/>
            <person name="Wortman J."/>
            <person name="Nusbaum C."/>
            <person name="Birren B."/>
        </authorList>
    </citation>
    <scope>NUCLEOTIDE SEQUENCE [LARGE SCALE GENOMIC DNA]</scope>
    <source>
        <strain evidence="2">H-22</strain>
    </source>
</reference>
<protein>
    <recommendedName>
        <fullName evidence="1">J domain-containing protein</fullName>
    </recommendedName>
</protein>
<dbReference type="Gene3D" id="1.10.287.110">
    <property type="entry name" value="DnaJ domain"/>
    <property type="match status" value="1"/>
</dbReference>
<dbReference type="RefSeq" id="WP_002684209.1">
    <property type="nucleotide sequence ID" value="NZ_CM001795.1"/>
</dbReference>
<dbReference type="InterPro" id="IPR001623">
    <property type="entry name" value="DnaJ_domain"/>
</dbReference>
<dbReference type="AlphaFoldDB" id="A0A0E2E5N8"/>
<dbReference type="Pfam" id="PF00226">
    <property type="entry name" value="DnaJ"/>
    <property type="match status" value="1"/>
</dbReference>
<gene>
    <name evidence="2" type="ORF">HMPREF9726_01201</name>
</gene>
<name>A0A0E2E5N8_TREDN</name>
<dbReference type="Proteomes" id="UP000011705">
    <property type="component" value="Chromosome"/>
</dbReference>
<dbReference type="PROSITE" id="PS50076">
    <property type="entry name" value="DNAJ_2"/>
    <property type="match status" value="1"/>
</dbReference>
<dbReference type="SUPFAM" id="SSF46565">
    <property type="entry name" value="Chaperone J-domain"/>
    <property type="match status" value="1"/>
</dbReference>
<sequence length="195" mass="23173">MTSQDSFKDDIKKFITIAHSIPKEEIKKEYYTLVKKYHPDMYTNNKTQYDKYMMILNHVYSNIKANSKTESKIISDEYEKMKVNGKYKFINRDKKAEYVSDKSLFLYKMGLDKIFWSRDYLCAHPLSEGFGDEIVVKISQALYQAIKYLTDSIKIGKNNNWINEAKEKIQWAYEMNSRITKNLYDMNFTKTVAFS</sequence>
<accession>A0A0E2E5N8</accession>